<name>A0A239NH90_9ACTN</name>
<dbReference type="GO" id="GO:0003677">
    <property type="term" value="F:DNA binding"/>
    <property type="evidence" value="ECO:0007669"/>
    <property type="project" value="UniProtKB-UniRule"/>
</dbReference>
<sequence length="214" mass="24446">MEEKRSIRHSQRQPRQKQIDLTDAEILDRGLEAFAELSYSGASVRELAKRMAVSHNFINDRFGSKANFWRAVMDNAIAEPYGEMMAIFGSDTDDVEKFTSFVKVFYRLSTNRPYINRIISDESAMDSDRLDYLYSNYTGPILTEIKILAQRLTHAGRIPEISMDVLYSALTGPAIILSQQQMGRRIRGIEDLSPTEWERTTDTLADVVIRGLLI</sequence>
<evidence type="ECO:0000256" key="2">
    <source>
        <dbReference type="PROSITE-ProRule" id="PRU00335"/>
    </source>
</evidence>
<feature type="domain" description="HTH tetR-type" evidence="3">
    <location>
        <begin position="20"/>
        <end position="80"/>
    </location>
</feature>
<keyword evidence="1 2" id="KW-0238">DNA-binding</keyword>
<evidence type="ECO:0000256" key="1">
    <source>
        <dbReference type="ARBA" id="ARBA00023125"/>
    </source>
</evidence>
<accession>A0A239NH90</accession>
<dbReference type="RefSeq" id="WP_179280173.1">
    <property type="nucleotide sequence ID" value="NZ_FZOF01000035.1"/>
</dbReference>
<dbReference type="SUPFAM" id="SSF48498">
    <property type="entry name" value="Tetracyclin repressor-like, C-terminal domain"/>
    <property type="match status" value="1"/>
</dbReference>
<dbReference type="Gene3D" id="1.10.357.10">
    <property type="entry name" value="Tetracycline Repressor, domain 2"/>
    <property type="match status" value="1"/>
</dbReference>
<gene>
    <name evidence="4" type="ORF">SAMN05216252_13569</name>
</gene>
<dbReference type="InterPro" id="IPR009057">
    <property type="entry name" value="Homeodomain-like_sf"/>
</dbReference>
<feature type="DNA-binding region" description="H-T-H motif" evidence="2">
    <location>
        <begin position="43"/>
        <end position="62"/>
    </location>
</feature>
<dbReference type="InterPro" id="IPR036271">
    <property type="entry name" value="Tet_transcr_reg_TetR-rel_C_sf"/>
</dbReference>
<dbReference type="InterPro" id="IPR001647">
    <property type="entry name" value="HTH_TetR"/>
</dbReference>
<evidence type="ECO:0000313" key="5">
    <source>
        <dbReference type="Proteomes" id="UP000198280"/>
    </source>
</evidence>
<organism evidence="4 5">
    <name type="scientific">Actinacidiphila glaucinigra</name>
    <dbReference type="NCBI Taxonomy" id="235986"/>
    <lineage>
        <taxon>Bacteria</taxon>
        <taxon>Bacillati</taxon>
        <taxon>Actinomycetota</taxon>
        <taxon>Actinomycetes</taxon>
        <taxon>Kitasatosporales</taxon>
        <taxon>Streptomycetaceae</taxon>
        <taxon>Actinacidiphila</taxon>
    </lineage>
</organism>
<dbReference type="Proteomes" id="UP000198280">
    <property type="component" value="Unassembled WGS sequence"/>
</dbReference>
<evidence type="ECO:0000313" key="4">
    <source>
        <dbReference type="EMBL" id="SNT53698.1"/>
    </source>
</evidence>
<dbReference type="Pfam" id="PF00440">
    <property type="entry name" value="TetR_N"/>
    <property type="match status" value="1"/>
</dbReference>
<dbReference type="PROSITE" id="PS50977">
    <property type="entry name" value="HTH_TETR_2"/>
    <property type="match status" value="1"/>
</dbReference>
<dbReference type="AlphaFoldDB" id="A0A239NH90"/>
<protein>
    <submittedName>
        <fullName evidence="4">Transcriptional regulator, TetR family</fullName>
    </submittedName>
</protein>
<proteinExistence type="predicted"/>
<dbReference type="SUPFAM" id="SSF46689">
    <property type="entry name" value="Homeodomain-like"/>
    <property type="match status" value="1"/>
</dbReference>
<evidence type="ECO:0000259" key="3">
    <source>
        <dbReference type="PROSITE" id="PS50977"/>
    </source>
</evidence>
<reference evidence="4 5" key="1">
    <citation type="submission" date="2017-06" db="EMBL/GenBank/DDBJ databases">
        <authorList>
            <person name="Kim H.J."/>
            <person name="Triplett B.A."/>
        </authorList>
    </citation>
    <scope>NUCLEOTIDE SEQUENCE [LARGE SCALE GENOMIC DNA]</scope>
    <source>
        <strain evidence="4 5">CGMCC 4.1858</strain>
    </source>
</reference>
<dbReference type="EMBL" id="FZOF01000035">
    <property type="protein sequence ID" value="SNT53698.1"/>
    <property type="molecule type" value="Genomic_DNA"/>
</dbReference>
<keyword evidence="5" id="KW-1185">Reference proteome</keyword>